<sequence length="176" mass="19562">MDFNLLSELPYQLPTPLAINSAETRTTSAQGLNMLPIDFNLLPELLYQPPTPFVINSAKTQTTSTQGLNALPMDFNLLPELPELPYQPPTPHPHDGGQPLWLPSIWIWRTPFWKHGVGDGPLHAREPVPWAISPTTIFRPNPNANASFMPDGIFSDDLLNVPPLNVPPLPPLDFHV</sequence>
<dbReference type="AlphaFoldDB" id="A0A4P9VVP7"/>
<evidence type="ECO:0000313" key="2">
    <source>
        <dbReference type="Proteomes" id="UP000269721"/>
    </source>
</evidence>
<protein>
    <submittedName>
        <fullName evidence="1">Uncharacterized protein</fullName>
    </submittedName>
</protein>
<dbReference type="Proteomes" id="UP000269721">
    <property type="component" value="Unassembled WGS sequence"/>
</dbReference>
<name>A0A4P9VVP7_9FUNG</name>
<gene>
    <name evidence="1" type="ORF">BDK51DRAFT_33927</name>
</gene>
<accession>A0A4P9VVP7</accession>
<reference evidence="2" key="1">
    <citation type="journal article" date="2018" name="Nat. Microbiol.">
        <title>Leveraging single-cell genomics to expand the fungal tree of life.</title>
        <authorList>
            <person name="Ahrendt S.R."/>
            <person name="Quandt C.A."/>
            <person name="Ciobanu D."/>
            <person name="Clum A."/>
            <person name="Salamov A."/>
            <person name="Andreopoulos B."/>
            <person name="Cheng J.F."/>
            <person name="Woyke T."/>
            <person name="Pelin A."/>
            <person name="Henrissat B."/>
            <person name="Reynolds N.K."/>
            <person name="Benny G.L."/>
            <person name="Smith M.E."/>
            <person name="James T.Y."/>
            <person name="Grigoriev I.V."/>
        </authorList>
    </citation>
    <scope>NUCLEOTIDE SEQUENCE [LARGE SCALE GENOMIC DNA]</scope>
</reference>
<dbReference type="EMBL" id="ML002185">
    <property type="protein sequence ID" value="RKO82713.1"/>
    <property type="molecule type" value="Genomic_DNA"/>
</dbReference>
<evidence type="ECO:0000313" key="1">
    <source>
        <dbReference type="EMBL" id="RKO82713.1"/>
    </source>
</evidence>
<proteinExistence type="predicted"/>
<keyword evidence="2" id="KW-1185">Reference proteome</keyword>
<organism evidence="1 2">
    <name type="scientific">Blyttiomyces helicus</name>
    <dbReference type="NCBI Taxonomy" id="388810"/>
    <lineage>
        <taxon>Eukaryota</taxon>
        <taxon>Fungi</taxon>
        <taxon>Fungi incertae sedis</taxon>
        <taxon>Chytridiomycota</taxon>
        <taxon>Chytridiomycota incertae sedis</taxon>
        <taxon>Chytridiomycetes</taxon>
        <taxon>Chytridiomycetes incertae sedis</taxon>
        <taxon>Blyttiomyces</taxon>
    </lineage>
</organism>